<comment type="caution">
    <text evidence="2">The sequence shown here is derived from an EMBL/GenBank/DDBJ whole genome shotgun (WGS) entry which is preliminary data.</text>
</comment>
<evidence type="ECO:0000313" key="2">
    <source>
        <dbReference type="EMBL" id="KAG2609144.1"/>
    </source>
</evidence>
<name>A0A8T0TJN4_PANVG</name>
<protein>
    <submittedName>
        <fullName evidence="2">Uncharacterized protein</fullName>
    </submittedName>
</protein>
<organism evidence="2 3">
    <name type="scientific">Panicum virgatum</name>
    <name type="common">Blackwell switchgrass</name>
    <dbReference type="NCBI Taxonomy" id="38727"/>
    <lineage>
        <taxon>Eukaryota</taxon>
        <taxon>Viridiplantae</taxon>
        <taxon>Streptophyta</taxon>
        <taxon>Embryophyta</taxon>
        <taxon>Tracheophyta</taxon>
        <taxon>Spermatophyta</taxon>
        <taxon>Magnoliopsida</taxon>
        <taxon>Liliopsida</taxon>
        <taxon>Poales</taxon>
        <taxon>Poaceae</taxon>
        <taxon>PACMAD clade</taxon>
        <taxon>Panicoideae</taxon>
        <taxon>Panicodae</taxon>
        <taxon>Paniceae</taxon>
        <taxon>Panicinae</taxon>
        <taxon>Panicum</taxon>
        <taxon>Panicum sect. Hiantes</taxon>
    </lineage>
</organism>
<evidence type="ECO:0000256" key="1">
    <source>
        <dbReference type="SAM" id="MobiDB-lite"/>
    </source>
</evidence>
<dbReference type="Proteomes" id="UP000823388">
    <property type="component" value="Chromosome 4K"/>
</dbReference>
<feature type="compositionally biased region" description="Basic and acidic residues" evidence="1">
    <location>
        <begin position="1"/>
        <end position="11"/>
    </location>
</feature>
<feature type="region of interest" description="Disordered" evidence="1">
    <location>
        <begin position="103"/>
        <end position="126"/>
    </location>
</feature>
<accession>A0A8T0TJN4</accession>
<keyword evidence="3" id="KW-1185">Reference proteome</keyword>
<sequence length="126" mass="12903">MQDGSSRRGREGTPSLPAREGRGRQRAGSTSTPAGPTPRVAFGSRLTHWAPAARANAHVPAPRPGSRAAPARTGRHAGCRWSSTPLRSVAVRALRITVIALSSPRRGPLPPAAGDGGGGVAPGHRS</sequence>
<proteinExistence type="predicted"/>
<evidence type="ECO:0000313" key="3">
    <source>
        <dbReference type="Proteomes" id="UP000823388"/>
    </source>
</evidence>
<reference evidence="2" key="1">
    <citation type="submission" date="2020-05" db="EMBL/GenBank/DDBJ databases">
        <title>WGS assembly of Panicum virgatum.</title>
        <authorList>
            <person name="Lovell J.T."/>
            <person name="Jenkins J."/>
            <person name="Shu S."/>
            <person name="Juenger T.E."/>
            <person name="Schmutz J."/>
        </authorList>
    </citation>
    <scope>NUCLEOTIDE SEQUENCE</scope>
    <source>
        <strain evidence="2">AP13</strain>
    </source>
</reference>
<feature type="region of interest" description="Disordered" evidence="1">
    <location>
        <begin position="1"/>
        <end position="80"/>
    </location>
</feature>
<feature type="compositionally biased region" description="Low complexity" evidence="1">
    <location>
        <begin position="50"/>
        <end position="72"/>
    </location>
</feature>
<gene>
    <name evidence="2" type="ORF">PVAP13_4KG110930</name>
</gene>
<dbReference type="EMBL" id="CM029043">
    <property type="protein sequence ID" value="KAG2609144.1"/>
    <property type="molecule type" value="Genomic_DNA"/>
</dbReference>
<feature type="compositionally biased region" description="Gly residues" evidence="1">
    <location>
        <begin position="114"/>
        <end position="126"/>
    </location>
</feature>
<dbReference type="AlphaFoldDB" id="A0A8T0TJN4"/>